<accession>A0ABD3HMX6</accession>
<dbReference type="SUPFAM" id="SSF103511">
    <property type="entry name" value="Chlorophyll a-b binding protein"/>
    <property type="match status" value="1"/>
</dbReference>
<evidence type="ECO:0000313" key="10">
    <source>
        <dbReference type="EMBL" id="KAL3691689.1"/>
    </source>
</evidence>
<evidence type="ECO:0000313" key="11">
    <source>
        <dbReference type="Proteomes" id="UP001633002"/>
    </source>
</evidence>
<protein>
    <recommendedName>
        <fullName evidence="12">Early light-induced protein</fullName>
    </recommendedName>
</protein>
<feature type="compositionally biased region" description="Basic and acidic residues" evidence="9">
    <location>
        <begin position="80"/>
        <end position="93"/>
    </location>
</feature>
<evidence type="ECO:0000256" key="3">
    <source>
        <dbReference type="ARBA" id="ARBA00022528"/>
    </source>
</evidence>
<evidence type="ECO:0000256" key="7">
    <source>
        <dbReference type="ARBA" id="ARBA00023136"/>
    </source>
</evidence>
<keyword evidence="4" id="KW-0934">Plastid</keyword>
<dbReference type="GO" id="GO:0009507">
    <property type="term" value="C:chloroplast"/>
    <property type="evidence" value="ECO:0007669"/>
    <property type="project" value="UniProtKB-SubCell"/>
</dbReference>
<evidence type="ECO:0000256" key="9">
    <source>
        <dbReference type="SAM" id="MobiDB-lite"/>
    </source>
</evidence>
<dbReference type="EMBL" id="JBJQOH010000003">
    <property type="protein sequence ID" value="KAL3691689.1"/>
    <property type="molecule type" value="Genomic_DNA"/>
</dbReference>
<evidence type="ECO:0000256" key="6">
    <source>
        <dbReference type="ARBA" id="ARBA00022989"/>
    </source>
</evidence>
<comment type="similarity">
    <text evidence="8">Belongs to the ELIP/psbS family.</text>
</comment>
<proteinExistence type="inferred from homology"/>
<dbReference type="Proteomes" id="UP001633002">
    <property type="component" value="Unassembled WGS sequence"/>
</dbReference>
<sequence length="236" mass="25462">MAAIMSLVNVSAAANINANVGTTLQRQNAPSTANWTGVMALRRRTFTSPRCAAGKDDPIVSPTGVQEAVDRASKKTITKEAILENQEKNESEQRSVFGSKPSSGAPYPRPEIERRPETGDRGFFSVFAFDGAAPETINGRAAMLGFVWAFLAEQATGLTVIEQLFQPGNPGLVYFIGAVQVVTYASLIPIMKGESTDARSFGPFTARAERWNGRLAMIGFAALIISELIHQTPVFH</sequence>
<dbReference type="PANTHER" id="PTHR14154">
    <property type="entry name" value="UPF0041 BRAIN PROTEIN 44-RELATED"/>
    <property type="match status" value="1"/>
</dbReference>
<keyword evidence="11" id="KW-1185">Reference proteome</keyword>
<evidence type="ECO:0000256" key="5">
    <source>
        <dbReference type="ARBA" id="ARBA00022692"/>
    </source>
</evidence>
<organism evidence="10 11">
    <name type="scientific">Riccia sorocarpa</name>
    <dbReference type="NCBI Taxonomy" id="122646"/>
    <lineage>
        <taxon>Eukaryota</taxon>
        <taxon>Viridiplantae</taxon>
        <taxon>Streptophyta</taxon>
        <taxon>Embryophyta</taxon>
        <taxon>Marchantiophyta</taxon>
        <taxon>Marchantiopsida</taxon>
        <taxon>Marchantiidae</taxon>
        <taxon>Marchantiales</taxon>
        <taxon>Ricciaceae</taxon>
        <taxon>Riccia</taxon>
    </lineage>
</organism>
<keyword evidence="6" id="KW-1133">Transmembrane helix</keyword>
<evidence type="ECO:0000256" key="2">
    <source>
        <dbReference type="ARBA" id="ARBA00004229"/>
    </source>
</evidence>
<comment type="caution">
    <text evidence="10">The sequence shown here is derived from an EMBL/GenBank/DDBJ whole genome shotgun (WGS) entry which is preliminary data.</text>
</comment>
<keyword evidence="3" id="KW-0150">Chloroplast</keyword>
<dbReference type="AlphaFoldDB" id="A0ABD3HMX6"/>
<evidence type="ECO:0000256" key="8">
    <source>
        <dbReference type="ARBA" id="ARBA00037956"/>
    </source>
</evidence>
<dbReference type="InterPro" id="IPR022796">
    <property type="entry name" value="Chloroa_b-bind"/>
</dbReference>
<reference evidence="10 11" key="1">
    <citation type="submission" date="2024-09" db="EMBL/GenBank/DDBJ databases">
        <title>Chromosome-scale assembly of Riccia sorocarpa.</title>
        <authorList>
            <person name="Paukszto L."/>
        </authorList>
    </citation>
    <scope>NUCLEOTIDE SEQUENCE [LARGE SCALE GENOMIC DNA]</scope>
    <source>
        <strain evidence="10">LP-2024</strain>
        <tissue evidence="10">Aerial parts of the thallus</tissue>
    </source>
</reference>
<comment type="subcellular location">
    <subcellularLocation>
        <location evidence="1">Membrane</location>
        <topology evidence="1">Multi-pass membrane protein</topology>
    </subcellularLocation>
    <subcellularLocation>
        <location evidence="2">Plastid</location>
        <location evidence="2">Chloroplast</location>
    </subcellularLocation>
</comment>
<dbReference type="GO" id="GO:0016020">
    <property type="term" value="C:membrane"/>
    <property type="evidence" value="ECO:0007669"/>
    <property type="project" value="UniProtKB-SubCell"/>
</dbReference>
<keyword evidence="5" id="KW-0812">Transmembrane</keyword>
<name>A0ABD3HMX6_9MARC</name>
<evidence type="ECO:0000256" key="4">
    <source>
        <dbReference type="ARBA" id="ARBA00022640"/>
    </source>
</evidence>
<dbReference type="Pfam" id="PF00504">
    <property type="entry name" value="Chloroa_b-bind"/>
    <property type="match status" value="1"/>
</dbReference>
<feature type="region of interest" description="Disordered" evidence="9">
    <location>
        <begin position="80"/>
        <end position="117"/>
    </location>
</feature>
<evidence type="ECO:0008006" key="12">
    <source>
        <dbReference type="Google" id="ProtNLM"/>
    </source>
</evidence>
<evidence type="ECO:0000256" key="1">
    <source>
        <dbReference type="ARBA" id="ARBA00004141"/>
    </source>
</evidence>
<keyword evidence="7" id="KW-0472">Membrane</keyword>
<gene>
    <name evidence="10" type="ORF">R1sor_005340</name>
</gene>